<keyword evidence="8" id="KW-1185">Reference proteome</keyword>
<keyword evidence="4 6" id="KW-1133">Transmembrane helix</keyword>
<evidence type="ECO:0000256" key="2">
    <source>
        <dbReference type="ARBA" id="ARBA00008854"/>
    </source>
</evidence>
<dbReference type="SUPFAM" id="SSF140478">
    <property type="entry name" value="LemA-like"/>
    <property type="match status" value="1"/>
</dbReference>
<keyword evidence="3 6" id="KW-0812">Transmembrane</keyword>
<dbReference type="PANTHER" id="PTHR34478">
    <property type="entry name" value="PROTEIN LEMA"/>
    <property type="match status" value="1"/>
</dbReference>
<dbReference type="Pfam" id="PF04011">
    <property type="entry name" value="LemA"/>
    <property type="match status" value="1"/>
</dbReference>
<name>A0A0R1IZK3_9LACO</name>
<dbReference type="STRING" id="1423811.FC72_GL000326"/>
<dbReference type="AlphaFoldDB" id="A0A0R1IZK3"/>
<protein>
    <submittedName>
        <fullName evidence="7">Epitope LemA</fullName>
    </submittedName>
</protein>
<reference evidence="7 8" key="1">
    <citation type="journal article" date="2015" name="Genome Announc.">
        <title>Expanding the biotechnology potential of lactobacilli through comparative genomics of 213 strains and associated genera.</title>
        <authorList>
            <person name="Sun Z."/>
            <person name="Harris H.M."/>
            <person name="McCann A."/>
            <person name="Guo C."/>
            <person name="Argimon S."/>
            <person name="Zhang W."/>
            <person name="Yang X."/>
            <person name="Jeffery I.B."/>
            <person name="Cooney J.C."/>
            <person name="Kagawa T.F."/>
            <person name="Liu W."/>
            <person name="Song Y."/>
            <person name="Salvetti E."/>
            <person name="Wrobel A."/>
            <person name="Rasinkangas P."/>
            <person name="Parkhill J."/>
            <person name="Rea M.C."/>
            <person name="O'Sullivan O."/>
            <person name="Ritari J."/>
            <person name="Douillard F.P."/>
            <person name="Paul Ross R."/>
            <person name="Yang R."/>
            <person name="Briner A.E."/>
            <person name="Felis G.E."/>
            <person name="de Vos W.M."/>
            <person name="Barrangou R."/>
            <person name="Klaenhammer T.R."/>
            <person name="Caufield P.W."/>
            <person name="Cui Y."/>
            <person name="Zhang H."/>
            <person name="O'Toole P.W."/>
        </authorList>
    </citation>
    <scope>NUCLEOTIDE SEQUENCE [LARGE SCALE GENOMIC DNA]</scope>
    <source>
        <strain evidence="7 8">DSM 20183</strain>
    </source>
</reference>
<keyword evidence="5 6" id="KW-0472">Membrane</keyword>
<dbReference type="PATRIC" id="fig|1423811.3.peg.327"/>
<dbReference type="InterPro" id="IPR023353">
    <property type="entry name" value="LemA-like_dom_sf"/>
</dbReference>
<feature type="transmembrane region" description="Helical" evidence="6">
    <location>
        <begin position="12"/>
        <end position="35"/>
    </location>
</feature>
<comment type="similarity">
    <text evidence="2">Belongs to the LemA family.</text>
</comment>
<sequence>MYDNTIKKEKIMTTIIIVVIIALIVIAYAGLYNGLVKFRNRAREFSSQIDVQLKRRTDLIPNLVETVKGYATHEKETLSKVVELRNNVTNADSLQDKVDADNALTGALRQVFALAENYPDLKANQEFSKLMEELSNTENKVAYARQAYNSQVQSYDTAIETFPRNIIAKIHGFKEMDFLQIPEAEKEAPKVKF</sequence>
<dbReference type="Proteomes" id="UP000050929">
    <property type="component" value="Unassembled WGS sequence"/>
</dbReference>
<dbReference type="GO" id="GO:0016020">
    <property type="term" value="C:membrane"/>
    <property type="evidence" value="ECO:0007669"/>
    <property type="project" value="UniProtKB-SubCell"/>
</dbReference>
<evidence type="ECO:0000313" key="8">
    <source>
        <dbReference type="Proteomes" id="UP000050929"/>
    </source>
</evidence>
<gene>
    <name evidence="7" type="ORF">FC72_GL000326</name>
</gene>
<dbReference type="InterPro" id="IPR007156">
    <property type="entry name" value="MamQ_LemA"/>
</dbReference>
<organism evidence="7 8">
    <name type="scientific">Companilactobacillus tucceti DSM 20183</name>
    <dbReference type="NCBI Taxonomy" id="1423811"/>
    <lineage>
        <taxon>Bacteria</taxon>
        <taxon>Bacillati</taxon>
        <taxon>Bacillota</taxon>
        <taxon>Bacilli</taxon>
        <taxon>Lactobacillales</taxon>
        <taxon>Lactobacillaceae</taxon>
        <taxon>Companilactobacillus</taxon>
    </lineage>
</organism>
<evidence type="ECO:0000256" key="6">
    <source>
        <dbReference type="SAM" id="Phobius"/>
    </source>
</evidence>
<comment type="subcellular location">
    <subcellularLocation>
        <location evidence="1">Membrane</location>
        <topology evidence="1">Single-pass membrane protein</topology>
    </subcellularLocation>
</comment>
<evidence type="ECO:0000256" key="5">
    <source>
        <dbReference type="ARBA" id="ARBA00023136"/>
    </source>
</evidence>
<dbReference type="PANTHER" id="PTHR34478:SF2">
    <property type="entry name" value="MEMBRANE PROTEIN"/>
    <property type="match status" value="1"/>
</dbReference>
<dbReference type="Gene3D" id="1.20.1440.20">
    <property type="entry name" value="LemA-like domain"/>
    <property type="match status" value="1"/>
</dbReference>
<dbReference type="EMBL" id="AZDG01000010">
    <property type="protein sequence ID" value="KRK64598.1"/>
    <property type="molecule type" value="Genomic_DNA"/>
</dbReference>
<evidence type="ECO:0000256" key="1">
    <source>
        <dbReference type="ARBA" id="ARBA00004167"/>
    </source>
</evidence>
<evidence type="ECO:0000313" key="7">
    <source>
        <dbReference type="EMBL" id="KRK64598.1"/>
    </source>
</evidence>
<proteinExistence type="inferred from homology"/>
<evidence type="ECO:0000256" key="3">
    <source>
        <dbReference type="ARBA" id="ARBA00022692"/>
    </source>
</evidence>
<evidence type="ECO:0000256" key="4">
    <source>
        <dbReference type="ARBA" id="ARBA00022989"/>
    </source>
</evidence>
<comment type="caution">
    <text evidence="7">The sequence shown here is derived from an EMBL/GenBank/DDBJ whole genome shotgun (WGS) entry which is preliminary data.</text>
</comment>
<accession>A0A0R1IZK3</accession>